<protein>
    <submittedName>
        <fullName evidence="1">Uncharacterized protein</fullName>
    </submittedName>
</protein>
<organism evidence="1 2">
    <name type="scientific">Dallia pectoralis</name>
    <name type="common">Alaska blackfish</name>
    <dbReference type="NCBI Taxonomy" id="75939"/>
    <lineage>
        <taxon>Eukaryota</taxon>
        <taxon>Metazoa</taxon>
        <taxon>Chordata</taxon>
        <taxon>Craniata</taxon>
        <taxon>Vertebrata</taxon>
        <taxon>Euteleostomi</taxon>
        <taxon>Actinopterygii</taxon>
        <taxon>Neopterygii</taxon>
        <taxon>Teleostei</taxon>
        <taxon>Protacanthopterygii</taxon>
        <taxon>Esociformes</taxon>
        <taxon>Umbridae</taxon>
        <taxon>Dallia</taxon>
    </lineage>
</organism>
<accession>A0ACC2GU22</accession>
<comment type="caution">
    <text evidence="1">The sequence shown here is derived from an EMBL/GenBank/DDBJ whole genome shotgun (WGS) entry which is preliminary data.</text>
</comment>
<reference evidence="1" key="1">
    <citation type="submission" date="2021-05" db="EMBL/GenBank/DDBJ databases">
        <authorList>
            <person name="Pan Q."/>
            <person name="Jouanno E."/>
            <person name="Zahm M."/>
            <person name="Klopp C."/>
            <person name="Cabau C."/>
            <person name="Louis A."/>
            <person name="Berthelot C."/>
            <person name="Parey E."/>
            <person name="Roest Crollius H."/>
            <person name="Montfort J."/>
            <person name="Robinson-Rechavi M."/>
            <person name="Bouchez O."/>
            <person name="Lampietro C."/>
            <person name="Lopez Roques C."/>
            <person name="Donnadieu C."/>
            <person name="Postlethwait J."/>
            <person name="Bobe J."/>
            <person name="Dillon D."/>
            <person name="Chandos A."/>
            <person name="von Hippel F."/>
            <person name="Guiguen Y."/>
        </authorList>
    </citation>
    <scope>NUCLEOTIDE SEQUENCE</scope>
    <source>
        <strain evidence="1">YG-Jan2019</strain>
    </source>
</reference>
<dbReference type="EMBL" id="CM055736">
    <property type="protein sequence ID" value="KAJ8006910.1"/>
    <property type="molecule type" value="Genomic_DNA"/>
</dbReference>
<proteinExistence type="predicted"/>
<gene>
    <name evidence="1" type="ORF">DPEC_G00112110</name>
</gene>
<dbReference type="Proteomes" id="UP001157502">
    <property type="component" value="Chromosome 9"/>
</dbReference>
<evidence type="ECO:0000313" key="1">
    <source>
        <dbReference type="EMBL" id="KAJ8006910.1"/>
    </source>
</evidence>
<evidence type="ECO:0000313" key="2">
    <source>
        <dbReference type="Proteomes" id="UP001157502"/>
    </source>
</evidence>
<name>A0ACC2GU22_DALPE</name>
<keyword evidence="2" id="KW-1185">Reference proteome</keyword>
<sequence>MSWTILAARGHDRRRDRSHSYAADHQSYNEGSPGPDCVSSDLIITLTDSSSGLPWTGLLRIGNIVSEDMVRNHLPPPRDDTLILLCGPPPMMQFACNPNLDKGPHLLPPHIGELEMGEGPAGNACPLYGTGNPPSPTEEGWETGDISPLVHPSPASPIEDKEQVTVPHPQ</sequence>